<protein>
    <submittedName>
        <fullName evidence="1">Uncharacterized protein</fullName>
    </submittedName>
</protein>
<name>A0A2J6S735_HYAVF</name>
<evidence type="ECO:0000313" key="2">
    <source>
        <dbReference type="Proteomes" id="UP000235786"/>
    </source>
</evidence>
<proteinExistence type="predicted"/>
<keyword evidence="2" id="KW-1185">Reference proteome</keyword>
<dbReference type="EMBL" id="KZ613939">
    <property type="protein sequence ID" value="PMD46578.1"/>
    <property type="molecule type" value="Genomic_DNA"/>
</dbReference>
<sequence length="155" mass="17649">MKPLSEYLQLRVEPFEQVYKGGFLLFSMKTQISYASIDCKIYRLTSTHSLPLSFPGHRTVQVPLLHETLGRYCLSVSSLSEVSLTICLAIWRGSRINRHASECWLYVLPKDVGGRKFSGIGFVSLTRNLGHRQRYALARLTAIDRVPQLQQLSSF</sequence>
<organism evidence="1 2">
    <name type="scientific">Hyaloscypha variabilis (strain UAMH 11265 / GT02V1 / F)</name>
    <name type="common">Meliniomyces variabilis</name>
    <dbReference type="NCBI Taxonomy" id="1149755"/>
    <lineage>
        <taxon>Eukaryota</taxon>
        <taxon>Fungi</taxon>
        <taxon>Dikarya</taxon>
        <taxon>Ascomycota</taxon>
        <taxon>Pezizomycotina</taxon>
        <taxon>Leotiomycetes</taxon>
        <taxon>Helotiales</taxon>
        <taxon>Hyaloscyphaceae</taxon>
        <taxon>Hyaloscypha</taxon>
        <taxon>Hyaloscypha variabilis</taxon>
    </lineage>
</organism>
<dbReference type="Proteomes" id="UP000235786">
    <property type="component" value="Unassembled WGS sequence"/>
</dbReference>
<gene>
    <name evidence="1" type="ORF">L207DRAFT_216689</name>
</gene>
<accession>A0A2J6S735</accession>
<evidence type="ECO:0000313" key="1">
    <source>
        <dbReference type="EMBL" id="PMD46578.1"/>
    </source>
</evidence>
<reference evidence="1 2" key="1">
    <citation type="submission" date="2016-04" db="EMBL/GenBank/DDBJ databases">
        <title>A degradative enzymes factory behind the ericoid mycorrhizal symbiosis.</title>
        <authorList>
            <consortium name="DOE Joint Genome Institute"/>
            <person name="Martino E."/>
            <person name="Morin E."/>
            <person name="Grelet G."/>
            <person name="Kuo A."/>
            <person name="Kohler A."/>
            <person name="Daghino S."/>
            <person name="Barry K."/>
            <person name="Choi C."/>
            <person name="Cichocki N."/>
            <person name="Clum A."/>
            <person name="Copeland A."/>
            <person name="Hainaut M."/>
            <person name="Haridas S."/>
            <person name="Labutti K."/>
            <person name="Lindquist E."/>
            <person name="Lipzen A."/>
            <person name="Khouja H.-R."/>
            <person name="Murat C."/>
            <person name="Ohm R."/>
            <person name="Olson A."/>
            <person name="Spatafora J."/>
            <person name="Veneault-Fourrey C."/>
            <person name="Henrissat B."/>
            <person name="Grigoriev I."/>
            <person name="Martin F."/>
            <person name="Perotto S."/>
        </authorList>
    </citation>
    <scope>NUCLEOTIDE SEQUENCE [LARGE SCALE GENOMIC DNA]</scope>
    <source>
        <strain evidence="1 2">F</strain>
    </source>
</reference>
<dbReference type="AlphaFoldDB" id="A0A2J6S735"/>